<feature type="region of interest" description="Disordered" evidence="5">
    <location>
        <begin position="422"/>
        <end position="447"/>
    </location>
</feature>
<dbReference type="InterPro" id="IPR002893">
    <property type="entry name" value="Znf_MYND"/>
</dbReference>
<evidence type="ECO:0000256" key="5">
    <source>
        <dbReference type="SAM" id="MobiDB-lite"/>
    </source>
</evidence>
<dbReference type="GO" id="GO:0008270">
    <property type="term" value="F:zinc ion binding"/>
    <property type="evidence" value="ECO:0007669"/>
    <property type="project" value="UniProtKB-KW"/>
</dbReference>
<evidence type="ECO:0000256" key="1">
    <source>
        <dbReference type="ARBA" id="ARBA00022723"/>
    </source>
</evidence>
<organism evidence="7 8">
    <name type="scientific">Rotaria magnacalcarata</name>
    <dbReference type="NCBI Taxonomy" id="392030"/>
    <lineage>
        <taxon>Eukaryota</taxon>
        <taxon>Metazoa</taxon>
        <taxon>Spiralia</taxon>
        <taxon>Gnathifera</taxon>
        <taxon>Rotifera</taxon>
        <taxon>Eurotatoria</taxon>
        <taxon>Bdelloidea</taxon>
        <taxon>Philodinida</taxon>
        <taxon>Philodinidae</taxon>
        <taxon>Rotaria</taxon>
    </lineage>
</organism>
<name>A0A816L293_9BILA</name>
<dbReference type="PROSITE" id="PS50865">
    <property type="entry name" value="ZF_MYND_2"/>
    <property type="match status" value="1"/>
</dbReference>
<evidence type="ECO:0000256" key="4">
    <source>
        <dbReference type="PROSITE-ProRule" id="PRU00134"/>
    </source>
</evidence>
<protein>
    <recommendedName>
        <fullName evidence="6">MYND-type domain-containing protein</fullName>
    </recommendedName>
</protein>
<dbReference type="Proteomes" id="UP000663824">
    <property type="component" value="Unassembled WGS sequence"/>
</dbReference>
<evidence type="ECO:0000256" key="2">
    <source>
        <dbReference type="ARBA" id="ARBA00022771"/>
    </source>
</evidence>
<comment type="caution">
    <text evidence="7">The sequence shown here is derived from an EMBL/GenBank/DDBJ whole genome shotgun (WGS) entry which is preliminary data.</text>
</comment>
<evidence type="ECO:0000256" key="3">
    <source>
        <dbReference type="ARBA" id="ARBA00022833"/>
    </source>
</evidence>
<dbReference type="SUPFAM" id="SSF144232">
    <property type="entry name" value="HIT/MYND zinc finger-like"/>
    <property type="match status" value="1"/>
</dbReference>
<reference evidence="7" key="1">
    <citation type="submission" date="2021-02" db="EMBL/GenBank/DDBJ databases">
        <authorList>
            <person name="Nowell W R."/>
        </authorList>
    </citation>
    <scope>NUCLEOTIDE SEQUENCE</scope>
</reference>
<evidence type="ECO:0000259" key="6">
    <source>
        <dbReference type="PROSITE" id="PS50865"/>
    </source>
</evidence>
<proteinExistence type="predicted"/>
<keyword evidence="3" id="KW-0862">Zinc</keyword>
<evidence type="ECO:0000313" key="8">
    <source>
        <dbReference type="Proteomes" id="UP000663824"/>
    </source>
</evidence>
<keyword evidence="2 4" id="KW-0863">Zinc-finger</keyword>
<dbReference type="AlphaFoldDB" id="A0A816L293"/>
<keyword evidence="1" id="KW-0479">Metal-binding</keyword>
<feature type="compositionally biased region" description="Basic residues" evidence="5">
    <location>
        <begin position="422"/>
        <end position="431"/>
    </location>
</feature>
<accession>A0A816L293</accession>
<gene>
    <name evidence="7" type="ORF">MBJ925_LOCUS4868</name>
</gene>
<feature type="compositionally biased region" description="Basic and acidic residues" evidence="5">
    <location>
        <begin position="432"/>
        <end position="447"/>
    </location>
</feature>
<dbReference type="EMBL" id="CAJNRE010001095">
    <property type="protein sequence ID" value="CAF1935076.1"/>
    <property type="molecule type" value="Genomic_DNA"/>
</dbReference>
<evidence type="ECO:0000313" key="7">
    <source>
        <dbReference type="EMBL" id="CAF1935076.1"/>
    </source>
</evidence>
<feature type="domain" description="MYND-type" evidence="6">
    <location>
        <begin position="462"/>
        <end position="501"/>
    </location>
</feature>
<sequence length="597" mass="69545">MRCIAANRSVLTTLDQNTTLADYDGTNCTKTTNDIDSTDIVQFADGWYSYPDLNTFDSHVLLGTLTLRNIKPSKALSPWNAKLDNSTTIPLTEIATRQLEALFNLSQLLFGLARGEQSNYTFRDLQLGHPPRRFREAGFNKFPNNNGSAGFFGTFQLIVNDILKSGAIDIVYMMYKDPRIRCVKQKSLDLLTNITTLNEIGYFILDRYCQFLIQLIQGIRDGHLIEEKIPSLSVLIRLCKVIVEKNLLNHYQHLIDMQFIDILIDLFEYQQYKTNESIVYFIKFESLALQCLYIMLQCASHVDMWSEKAQIRLVNYCCTILYKSILDDDDKCDDYSKRIEINHILYAEQHEMIHSLSYSILTFLSIVRCRKEIGRFYRENEHFRELLNAMRQKYNSRNEYLSRDSSISSALDQLINSMFERKKRRHHHRHISSKDHQRHQMRDDNEENIENREYRKCSNSLCQIIENDQIKFESCPCCHKLSYCSQYCREVHWTLNHNLFCRPVNSDRKKEESTVGCKIGRISGMTSSDYQERKTTSMTYNSAFETLPIQVSRQVMEATVENTNDLCNPSSSSSSSNVKKNSLKTLLSFLRVGGKRR</sequence>